<feature type="region of interest" description="Disordered" evidence="2">
    <location>
        <begin position="1791"/>
        <end position="1814"/>
    </location>
</feature>
<dbReference type="GO" id="GO:0005886">
    <property type="term" value="C:plasma membrane"/>
    <property type="evidence" value="ECO:0007669"/>
    <property type="project" value="TreeGrafter"/>
</dbReference>
<keyword evidence="3" id="KW-0472">Membrane</keyword>
<evidence type="ECO:0000313" key="5">
    <source>
        <dbReference type="EMBL" id="CAE7241982.1"/>
    </source>
</evidence>
<sequence length="2634" mass="292029">MAMTVPADAGIEFTSNGSGRDSLVMVDIDEQPEAAEDEEADAEKARWEALLHHADPGSSHGPIHAFFDFLDHLSEKMRDEMESTFAHLGLLLADHACKFCFAGILFALVCMTGLPLVSFADDFYELVSWRTFVLEQNSQTALDYFEGEEIFKASVPELERQVTVMYSIPGGKNLLESPYYEQALAIHREILTNVTGKKHNEVYEKHCNRFFDNPNESCIVFCPLDPPYQVELHRGGRGFRNSTFSRLGAAARPEQNLDPEEDYGHFEFTDSFYCNYESLSDDWKVGAVLWAVEHRKTSSVDVQISATSSVFEFSETMRGLVSEGYLFVVGFVLVWLFCGMAMHFINFENHSLCNATNWFTATICIASAMLAVLSAIGLCGYLTIQGLKLTPSSLYVSFMILGHAVDDMMILAGLFFEVPKDHSLAERLAASFGSSATSITLTSITTLAGFLAGSAIDMVWISSFAQVGALAVVADYIIQLTFFSGAFAAFQRSCSKLETSTKDRGHAHSALETYARWSAHSAACKGVTLLVFIVLVFVALYGTQNLDAAFHNKVNVPDDSHYQTFLQDGLHYMGEYGTGPVYLVMKHEVLPGPDVMRATAEYAQRIRELNGQKPYKATSADWTVAMQLWMAIESHAERLRVRTNTTAFGVAIQQVLDGTLRDQYGGLAKQWQNVGVAYAASGLAVQAALAEVHGMAQDLHQGPHQVLESINAALHEVQVALNATRHAYGNFTQELGLGLQTALTAGLAHLHAAADAYDAGAAGSAESLLQQAEAALNLSSFSAPGISIGISLNSSLNSSIGYLEEVATQLLDSVYAFNASLEARTQHAAASLRVAAASCYQALPSDDRLLAKYFIQFGQREFLRRLGDLMGYMADPVVEVVVRQWWNTTLFPMEVVGVHARNTAATLRAMQQAAETFTSEPLAPVAAACAELRNLLAASPDAAFNSRAVRALGDLVASAAAYAGDETSLAHVEQHYEDGAYRDPGADDVCSPEEVTLETLRRGLAHGVAHYRSTVIWNAFSNYSMAGAQRWLTSIVGRSVNLHTPQAVSATRRFGGYQWLSLAGERDQVARERDAERKADQADRAVAAARRMRLAREATAEVWEAVDNFEESFGTEMEGVVYDEDLKPGLLKAEEVRRPGFPFIANANQTWAVFQSLLSKDFQTKLLDDLEAADPREHGTVLQNGQIAAQMRRIQRASSRSQSFGDRMWGWSAASWESKESFLAAFRLDDMLQERQSARDARHGDRSEDDLGSVKAYGLPDDSLGDLLADSVKRERSARHLSREASGSQEAWQSLEDQGKANRSSPEGAEGAEGAGATSLLLLLEAFLHGKRSVPSPNDLKLQIAILHNNDLRTSAAQREELEDLRDAFRLSQMEGALSYLYFARAGAWLQNLEMNLQRLQASQPSDTSSMTSNSSSSSMSTMSTMSTLPTLYPELHLAFLGHARRHLDEMEQDMRYKAGTLSDMDLDTLAADLEAVASNLTQSIVTLLFNQTALDTFHTASVFSEAAVMNQALAPHVKPDVVVDEDGGRDRKGTMRVQWTRVKIPFRAKVFWTEDSFEEDHKASLEARRLAQEWASEVKRLQERHTNYWKDVSFGDPWEVGRAFSSGHVFRVLDSKQSLLNNTMASLINVNILMAVFCFLFLGPRLGLLLAPCIAMLTLMTFGLYGFFGFKIDFVLALALLISSGTTIDFILHFVVAAASCTPASSAIRVSGSQRYVVAMKSAGVGILASYVTTLAGILPMGFAKLASIRALFRAYVISLNIGVFFGLVVIPLVSVYVYGVDLAPRGATKTQKAEEHEVQGSGARLVKKKQEKEEKDLQGYSYDSVGHLRDSLGMLSLLGERHSIFDGSLCFGSFCTMRHELRNGLQGNAVGAGGLRWRGARPYQKTCKEDEVVLAPAALADTNYSASTKTWAMARHERWDSGWSGWTGNWWGETGEASDTSWSQVQLKRWGHDEGYWEGRDGRASWRQDQGVWQSWKDWSSKEDQGAWQHNKDWHVEGSSPSSQDEGSSNSYTPGEQKPVGSPRKPRAKVKSRLFATALAATVQPSRCRRPQPLEQSPSEPVVEEKELAEQAEPVAEPVQAVEVQPKRWAPCFRESDVTMGYGMGRVDPFSVGYACRDIPDRQPEGRNVNKPLNRVWQEVKVNQCEDICYLGYEHPIEVFRAVSAEGQEQLFTIQGWKLQLLQVAALARHPKKAIIQPKFVLEEADIGAILAEADIPEDFNTVHIVGEDGVRPFSWETIVKQKRAKPKVARGGGSRYSASTKTWAMARHERWDSGWSGWTGNWWGETGEASDTSWSQVQLKRWGHDEGQSWHQRQERHFEGAWHEHRSGRSSWHQDQGYWEGRDGRASWRQDQGVWQSWKDWSSKEDQGAWQHNKDWHVEGSSPSSQDEGSSNSYTPGEQKPVGSPRKPRAKVKSRLFATALAATVQPSRCRRPQPLEQSPSEPVVEEKELAEQAEPVAEPVQAVEVQPKRWAPCFRESDVTMGYGMGRVDPFSVGYACRDIPDRQPEGRNVNKPLNRVWQEVKVNQCEDICYLGYEHPIEVFRAVSAEGQEQLFTTQGWKLQLLQVAALARHPKKAIIQPKFVMEEADIGAILAEADIPEDFNTVHIVGEDGVRPFSWETIVKQKRAKPKA</sequence>
<dbReference type="Proteomes" id="UP000604046">
    <property type="component" value="Unassembled WGS sequence"/>
</dbReference>
<evidence type="ECO:0000256" key="2">
    <source>
        <dbReference type="SAM" id="MobiDB-lite"/>
    </source>
</evidence>
<dbReference type="Gene3D" id="1.20.1640.10">
    <property type="entry name" value="Multidrug efflux transporter AcrB transmembrane domain"/>
    <property type="match status" value="2"/>
</dbReference>
<dbReference type="EMBL" id="CAJNDS010000957">
    <property type="protein sequence ID" value="CAE7241982.1"/>
    <property type="molecule type" value="Genomic_DNA"/>
</dbReference>
<organism evidence="5 6">
    <name type="scientific">Symbiodinium natans</name>
    <dbReference type="NCBI Taxonomy" id="878477"/>
    <lineage>
        <taxon>Eukaryota</taxon>
        <taxon>Sar</taxon>
        <taxon>Alveolata</taxon>
        <taxon>Dinophyceae</taxon>
        <taxon>Suessiales</taxon>
        <taxon>Symbiodiniaceae</taxon>
        <taxon>Symbiodinium</taxon>
    </lineage>
</organism>
<evidence type="ECO:0000313" key="6">
    <source>
        <dbReference type="Proteomes" id="UP000604046"/>
    </source>
</evidence>
<feature type="compositionally biased region" description="Basic and acidic residues" evidence="2">
    <location>
        <begin position="2364"/>
        <end position="2381"/>
    </location>
</feature>
<feature type="transmembrane region" description="Helical" evidence="3">
    <location>
        <begin position="522"/>
        <end position="542"/>
    </location>
</feature>
<dbReference type="PANTHER" id="PTHR10796:SF108">
    <property type="entry name" value="SSD DOMAIN-CONTAINING PROTEIN"/>
    <property type="match status" value="1"/>
</dbReference>
<dbReference type="InterPro" id="IPR000731">
    <property type="entry name" value="SSD"/>
</dbReference>
<feature type="region of interest" description="Disordered" evidence="2">
    <location>
        <begin position="2427"/>
        <end position="2463"/>
    </location>
</feature>
<dbReference type="InterPro" id="IPR051697">
    <property type="entry name" value="Patched_domain-protein"/>
</dbReference>
<feature type="transmembrane region" description="Helical" evidence="3">
    <location>
        <begin position="428"/>
        <end position="452"/>
    </location>
</feature>
<feature type="compositionally biased region" description="Polar residues" evidence="2">
    <location>
        <begin position="1285"/>
        <end position="1305"/>
    </location>
</feature>
<feature type="region of interest" description="Disordered" evidence="2">
    <location>
        <begin position="1237"/>
        <end position="1257"/>
    </location>
</feature>
<feature type="transmembrane region" description="Helical" evidence="3">
    <location>
        <begin position="358"/>
        <end position="383"/>
    </location>
</feature>
<name>A0A812L6K8_9DINO</name>
<dbReference type="GO" id="GO:0030659">
    <property type="term" value="C:cytoplasmic vesicle membrane"/>
    <property type="evidence" value="ECO:0007669"/>
    <property type="project" value="TreeGrafter"/>
</dbReference>
<feature type="region of interest" description="Disordered" evidence="2">
    <location>
        <begin position="2047"/>
        <end position="2080"/>
    </location>
</feature>
<dbReference type="SUPFAM" id="SSF82866">
    <property type="entry name" value="Multidrug efflux transporter AcrB transmembrane domain"/>
    <property type="match status" value="2"/>
</dbReference>
<feature type="region of interest" description="Disordered" evidence="2">
    <location>
        <begin position="1979"/>
        <end position="2031"/>
    </location>
</feature>
<feature type="transmembrane region" description="Helical" evidence="3">
    <location>
        <begin position="1756"/>
        <end position="1781"/>
    </location>
</feature>
<feature type="compositionally biased region" description="Basic and acidic residues" evidence="2">
    <location>
        <begin position="1981"/>
        <end position="1998"/>
    </location>
</feature>
<comment type="caution">
    <text evidence="5">The sequence shown here is derived from an EMBL/GenBank/DDBJ whole genome shotgun (WGS) entry which is preliminary data.</text>
</comment>
<dbReference type="PANTHER" id="PTHR10796">
    <property type="entry name" value="PATCHED-RELATED"/>
    <property type="match status" value="1"/>
</dbReference>
<feature type="region of interest" description="Disordered" evidence="2">
    <location>
        <begin position="1401"/>
        <end position="1425"/>
    </location>
</feature>
<dbReference type="Pfam" id="PF12349">
    <property type="entry name" value="Sterol-sensing"/>
    <property type="match status" value="1"/>
</dbReference>
<feature type="transmembrane region" description="Helical" evidence="3">
    <location>
        <begin position="1723"/>
        <end position="1744"/>
    </location>
</feature>
<feature type="transmembrane region" description="Helical" evidence="3">
    <location>
        <begin position="1675"/>
        <end position="1702"/>
    </location>
</feature>
<feature type="compositionally biased region" description="Low complexity" evidence="2">
    <location>
        <begin position="1406"/>
        <end position="1425"/>
    </location>
</feature>
<feature type="region of interest" description="Disordered" evidence="2">
    <location>
        <begin position="1278"/>
        <end position="1312"/>
    </location>
</feature>
<reference evidence="5" key="1">
    <citation type="submission" date="2021-02" db="EMBL/GenBank/DDBJ databases">
        <authorList>
            <person name="Dougan E. K."/>
            <person name="Rhodes N."/>
            <person name="Thang M."/>
            <person name="Chan C."/>
        </authorList>
    </citation>
    <scope>NUCLEOTIDE SEQUENCE</scope>
</reference>
<feature type="domain" description="SSD" evidence="4">
    <location>
        <begin position="323"/>
        <end position="489"/>
    </location>
</feature>
<feature type="transmembrane region" description="Helical" evidence="3">
    <location>
        <begin position="324"/>
        <end position="346"/>
    </location>
</feature>
<evidence type="ECO:0000256" key="3">
    <source>
        <dbReference type="SAM" id="Phobius"/>
    </source>
</evidence>
<keyword evidence="6" id="KW-1185">Reference proteome</keyword>
<keyword evidence="3" id="KW-0812">Transmembrane</keyword>
<evidence type="ECO:0000259" key="4">
    <source>
        <dbReference type="PROSITE" id="PS50156"/>
    </source>
</evidence>
<feature type="compositionally biased region" description="Basic and acidic residues" evidence="2">
    <location>
        <begin position="1237"/>
        <end position="1246"/>
    </location>
</feature>
<proteinExistence type="inferred from homology"/>
<evidence type="ECO:0000256" key="1">
    <source>
        <dbReference type="ARBA" id="ARBA00005585"/>
    </source>
</evidence>
<protein>
    <submittedName>
        <fullName evidence="5">Ptchd3 protein</fullName>
    </submittedName>
</protein>
<feature type="transmembrane region" description="Helical" evidence="3">
    <location>
        <begin position="464"/>
        <end position="490"/>
    </location>
</feature>
<keyword evidence="3" id="KW-1133">Transmembrane helix</keyword>
<feature type="compositionally biased region" description="Low complexity" evidence="2">
    <location>
        <begin position="2384"/>
        <end position="2396"/>
    </location>
</feature>
<dbReference type="InterPro" id="IPR053958">
    <property type="entry name" value="HMGCR/SNAP/NPC1-like_SSD"/>
</dbReference>
<accession>A0A812L6K8</accession>
<gene>
    <name evidence="5" type="primary">Ptchd3</name>
    <name evidence="5" type="ORF">SNAT2548_LOCUS11029</name>
</gene>
<feature type="transmembrane region" description="Helical" evidence="3">
    <location>
        <begin position="1650"/>
        <end position="1669"/>
    </location>
</feature>
<dbReference type="GO" id="GO:0018996">
    <property type="term" value="P:molting cycle, collagen and cuticulin-based cuticle"/>
    <property type="evidence" value="ECO:0007669"/>
    <property type="project" value="TreeGrafter"/>
</dbReference>
<feature type="region of interest" description="Disordered" evidence="2">
    <location>
        <begin position="2361"/>
        <end position="2414"/>
    </location>
</feature>
<dbReference type="GO" id="GO:0006897">
    <property type="term" value="P:endocytosis"/>
    <property type="evidence" value="ECO:0007669"/>
    <property type="project" value="TreeGrafter"/>
</dbReference>
<dbReference type="PROSITE" id="PS50156">
    <property type="entry name" value="SSD"/>
    <property type="match status" value="1"/>
</dbReference>
<feature type="compositionally biased region" description="Low complexity" evidence="2">
    <location>
        <begin position="2001"/>
        <end position="2013"/>
    </location>
</feature>
<feature type="transmembrane region" description="Helical" evidence="3">
    <location>
        <begin position="395"/>
        <end position="416"/>
    </location>
</feature>
<comment type="similarity">
    <text evidence="1">Belongs to the patched family.</text>
</comment>